<keyword evidence="3" id="KW-0479">Metal-binding</keyword>
<dbReference type="GO" id="GO:0046872">
    <property type="term" value="F:metal ion binding"/>
    <property type="evidence" value="ECO:0007669"/>
    <property type="project" value="UniProtKB-KW"/>
</dbReference>
<evidence type="ECO:0000256" key="7">
    <source>
        <dbReference type="ARBA" id="ARBA00023587"/>
    </source>
</evidence>
<dbReference type="InterPro" id="IPR043066">
    <property type="entry name" value="CsoSCA_C_sf"/>
</dbReference>
<keyword evidence="8" id="KW-1282">Carboxysome</keyword>
<name>A0A426QIE7_9GAMM</name>
<evidence type="ECO:0000256" key="2">
    <source>
        <dbReference type="ARBA" id="ARBA00012925"/>
    </source>
</evidence>
<dbReference type="InterPro" id="IPR048619">
    <property type="entry name" value="CsoSCA_N"/>
</dbReference>
<protein>
    <recommendedName>
        <fullName evidence="10 13">Carboxysome shell carbonic anhydrase</fullName>
        <ecNumber evidence="2 13">4.2.1.1</ecNumber>
    </recommendedName>
</protein>
<evidence type="ECO:0000256" key="9">
    <source>
        <dbReference type="ARBA" id="ARBA00024021"/>
    </source>
</evidence>
<accession>A0A426QIE7</accession>
<dbReference type="GO" id="GO:0031470">
    <property type="term" value="C:carboxysome"/>
    <property type="evidence" value="ECO:0007669"/>
    <property type="project" value="UniProtKB-SubCell"/>
</dbReference>
<comment type="caution">
    <text evidence="18">The sequence shown here is derived from an EMBL/GenBank/DDBJ whole genome shotgun (WGS) entry which is preliminary data.</text>
</comment>
<feature type="domain" description="Carboxysome Shell Carbonic Anhydrase catalytic" evidence="16">
    <location>
        <begin position="149"/>
        <end position="378"/>
    </location>
</feature>
<dbReference type="InterPro" id="IPR048620">
    <property type="entry name" value="CsoSCA_C"/>
</dbReference>
<dbReference type="EC" id="4.2.1.1" evidence="2 13"/>
<evidence type="ECO:0000256" key="12">
    <source>
        <dbReference type="ARBA" id="ARBA00048348"/>
    </source>
</evidence>
<evidence type="ECO:0000256" key="14">
    <source>
        <dbReference type="SAM" id="MobiDB-lite"/>
    </source>
</evidence>
<dbReference type="Pfam" id="PF20687">
    <property type="entry name" value="CsoSCA_N"/>
    <property type="match status" value="1"/>
</dbReference>
<evidence type="ECO:0000256" key="4">
    <source>
        <dbReference type="ARBA" id="ARBA00022833"/>
    </source>
</evidence>
<dbReference type="Gene3D" id="3.30.1330.140">
    <property type="entry name" value="Carboxysome Shell Carbonic Anhydrase, C-terminal domain"/>
    <property type="match status" value="1"/>
</dbReference>
<evidence type="ECO:0000256" key="11">
    <source>
        <dbReference type="ARBA" id="ARBA00024446"/>
    </source>
</evidence>
<comment type="catalytic activity">
    <reaction evidence="12">
        <text>hydrogencarbonate + H(+) = CO2 + H2O</text>
        <dbReference type="Rhea" id="RHEA:10748"/>
        <dbReference type="ChEBI" id="CHEBI:15377"/>
        <dbReference type="ChEBI" id="CHEBI:15378"/>
        <dbReference type="ChEBI" id="CHEBI:16526"/>
        <dbReference type="ChEBI" id="CHEBI:17544"/>
        <dbReference type="EC" id="4.2.1.1"/>
    </reaction>
</comment>
<evidence type="ECO:0000259" key="15">
    <source>
        <dbReference type="Pfam" id="PF08936"/>
    </source>
</evidence>
<keyword evidence="4" id="KW-0862">Zinc</keyword>
<proteinExistence type="inferred from homology"/>
<feature type="domain" description="Carboxysome Shell Carbonic Anhydrase N-terminal" evidence="17">
    <location>
        <begin position="44"/>
        <end position="136"/>
    </location>
</feature>
<dbReference type="EMBL" id="QZMU01000001">
    <property type="protein sequence ID" value="RRQ21523.1"/>
    <property type="molecule type" value="Genomic_DNA"/>
</dbReference>
<dbReference type="InterPro" id="IPR043065">
    <property type="entry name" value="CsoSCA_N_sf"/>
</dbReference>
<dbReference type="AlphaFoldDB" id="A0A426QIE7"/>
<evidence type="ECO:0000256" key="5">
    <source>
        <dbReference type="ARBA" id="ARBA00023239"/>
    </source>
</evidence>
<keyword evidence="6" id="KW-0120">Carbon dioxide fixation</keyword>
<dbReference type="OrthoDB" id="544846at2"/>
<dbReference type="Gene3D" id="1.20.120.1310">
    <property type="entry name" value="Carboxysome Shell Carbonic Anhydrase, N-terminal helical domain"/>
    <property type="match status" value="1"/>
</dbReference>
<evidence type="ECO:0000256" key="10">
    <source>
        <dbReference type="ARBA" id="ARBA00024121"/>
    </source>
</evidence>
<feature type="region of interest" description="Disordered" evidence="14">
    <location>
        <begin position="1"/>
        <end position="31"/>
    </location>
</feature>
<gene>
    <name evidence="18" type="ORF">D6C00_05940</name>
</gene>
<evidence type="ECO:0000259" key="16">
    <source>
        <dbReference type="Pfam" id="PF20686"/>
    </source>
</evidence>
<dbReference type="Proteomes" id="UP000287798">
    <property type="component" value="Unassembled WGS sequence"/>
</dbReference>
<dbReference type="GO" id="GO:0004089">
    <property type="term" value="F:carbonate dehydratase activity"/>
    <property type="evidence" value="ECO:0007669"/>
    <property type="project" value="UniProtKB-UniRule"/>
</dbReference>
<comment type="similarity">
    <text evidence="9">Belongs to the beta-class carbonic anhydrase family. CsoSCA subfamily.</text>
</comment>
<keyword evidence="11" id="KW-1283">Bacterial microcompartment</keyword>
<evidence type="ECO:0000256" key="13">
    <source>
        <dbReference type="NCBIfam" id="TIGR02701"/>
    </source>
</evidence>
<keyword evidence="5" id="KW-0456">Lyase</keyword>
<evidence type="ECO:0000256" key="1">
    <source>
        <dbReference type="ARBA" id="ARBA00001947"/>
    </source>
</evidence>
<reference evidence="18 19" key="1">
    <citation type="journal article" date="2010" name="Int. J. Syst. Evol. Microbiol.">
        <title>Thiohalobacter thiocyanaticus gen. nov., sp. nov., a moderately halophilic, sulfur-oxidizing gammaproteobacterium from hypersaline lakes, that utilizes thiocyanate.</title>
        <authorList>
            <person name="Sorokin D.Y."/>
            <person name="Kovaleva O.L."/>
            <person name="Tourova T.P."/>
            <person name="Muyzer G."/>
        </authorList>
    </citation>
    <scope>NUCLEOTIDE SEQUENCE [LARGE SCALE GENOMIC DNA]</scope>
    <source>
        <strain evidence="18 19">Hrh1</strain>
    </source>
</reference>
<evidence type="ECO:0000313" key="18">
    <source>
        <dbReference type="EMBL" id="RRQ21523.1"/>
    </source>
</evidence>
<dbReference type="NCBIfam" id="TIGR02701">
    <property type="entry name" value="shell_carb_anhy"/>
    <property type="match status" value="1"/>
</dbReference>
<evidence type="ECO:0000256" key="8">
    <source>
        <dbReference type="ARBA" id="ARBA00023669"/>
    </source>
</evidence>
<evidence type="ECO:0000259" key="17">
    <source>
        <dbReference type="Pfam" id="PF20687"/>
    </source>
</evidence>
<keyword evidence="19" id="KW-1185">Reference proteome</keyword>
<feature type="domain" description="Carboxysome Shell Carbonic Anhydrase C-terminal" evidence="15">
    <location>
        <begin position="379"/>
        <end position="487"/>
    </location>
</feature>
<feature type="compositionally biased region" description="Low complexity" evidence="14">
    <location>
        <begin position="10"/>
        <end position="19"/>
    </location>
</feature>
<evidence type="ECO:0000256" key="6">
    <source>
        <dbReference type="ARBA" id="ARBA00023300"/>
    </source>
</evidence>
<organism evidence="18 19">
    <name type="scientific">Thiohalobacter thiocyanaticus</name>
    <dbReference type="NCBI Taxonomy" id="585455"/>
    <lineage>
        <taxon>Bacteria</taxon>
        <taxon>Pseudomonadati</taxon>
        <taxon>Pseudomonadota</taxon>
        <taxon>Gammaproteobacteria</taxon>
        <taxon>Thiohalobacterales</taxon>
        <taxon>Thiohalobacteraceae</taxon>
        <taxon>Thiohalobacter</taxon>
    </lineage>
</organism>
<dbReference type="Pfam" id="PF20686">
    <property type="entry name" value="CsoSCA_cat"/>
    <property type="match status" value="1"/>
</dbReference>
<dbReference type="Pfam" id="PF08936">
    <property type="entry name" value="CsoSCA_C"/>
    <property type="match status" value="1"/>
</dbReference>
<dbReference type="InterPro" id="IPR014074">
    <property type="entry name" value="Carboxysome_shell_carb_anhy"/>
</dbReference>
<evidence type="ECO:0000256" key="3">
    <source>
        <dbReference type="ARBA" id="ARBA00022723"/>
    </source>
</evidence>
<evidence type="ECO:0000313" key="19">
    <source>
        <dbReference type="Proteomes" id="UP000287798"/>
    </source>
</evidence>
<comment type="subcellular location">
    <subcellularLocation>
        <location evidence="7">Carboxysome</location>
    </subcellularLocation>
</comment>
<sequence>MLNRTHNPHSARVAQVPAAPRRRPGARGVSPAAPIAARVGSGVHALVRGDDNARLFDYEQRVRSAFDAIVPALKRISALQHEEDFETRAQRVARERLGFELPGWILADAWVEQLDLRRLYAWCVFETYLRFSDDFFSADPLGSAEEAEFQAFLQDCGFHILDISPCADGRLAHVIRYVLRLPYRMVRRKSYAGALFDIEDSLAKWGETELLRFREGTPNTADAPTRYLKAVVYHYSSSAPDTEGCAAHGSDAVRAAEAGCERLLAFQQAVENSYCCGASIDLLLIGLDTDTDAIRLHLPDGAGGIEPGTWVDAAQLYDETRGLPAVEAAERIDARLREAAPEAPAGMLRLLARLLENNLSQIEYVQRHHGGRYPDIGHAERFIGAGKGFEEVQLRNLTYFAYLDTVEEAAPDLDVGVKIFSRLNVGHGLPIPVVVRFDYHGQVPGARERAVAHCRRVAGALAARYPELAGRGLLHSLQLVRDIDAGGVGGRVEVLDCSVREPAQEAH</sequence>
<dbReference type="InterPro" id="IPR048539">
    <property type="entry name" value="CsoSCA_cat"/>
</dbReference>
<dbReference type="GO" id="GO:0015977">
    <property type="term" value="P:carbon fixation"/>
    <property type="evidence" value="ECO:0007669"/>
    <property type="project" value="UniProtKB-UniRule"/>
</dbReference>
<comment type="cofactor">
    <cofactor evidence="1">
        <name>Zn(2+)</name>
        <dbReference type="ChEBI" id="CHEBI:29105"/>
    </cofactor>
</comment>
<dbReference type="RefSeq" id="WP_125180871.1">
    <property type="nucleotide sequence ID" value="NZ_QZMU01000001.1"/>
</dbReference>